<feature type="region of interest" description="Disordered" evidence="2">
    <location>
        <begin position="1"/>
        <end position="30"/>
    </location>
</feature>
<dbReference type="PANTHER" id="PTHR32305">
    <property type="match status" value="1"/>
</dbReference>
<dbReference type="InterPro" id="IPR056823">
    <property type="entry name" value="TEN-like_YD-shell"/>
</dbReference>
<reference evidence="4 5" key="1">
    <citation type="submission" date="2018-08" db="EMBL/GenBank/DDBJ databases">
        <title>Wenzhouxiangella salilacus sp. nov., a novel bacterium isolated from a saline lake in Xinjiang Province, China.</title>
        <authorList>
            <person name="Han S."/>
        </authorList>
    </citation>
    <scope>NUCLEOTIDE SEQUENCE [LARGE SCALE GENOMIC DNA]</scope>
    <source>
        <strain evidence="4 5">XDB06</strain>
    </source>
</reference>
<comment type="caution">
    <text evidence="4">The sequence shown here is derived from an EMBL/GenBank/DDBJ whole genome shotgun (WGS) entry which is preliminary data.</text>
</comment>
<feature type="region of interest" description="Disordered" evidence="2">
    <location>
        <begin position="47"/>
        <end position="69"/>
    </location>
</feature>
<proteinExistence type="predicted"/>
<dbReference type="InterPro" id="IPR050708">
    <property type="entry name" value="T6SS_VgrG/RHS"/>
</dbReference>
<dbReference type="InterPro" id="IPR006530">
    <property type="entry name" value="YD"/>
</dbReference>
<dbReference type="PANTHER" id="PTHR32305:SF15">
    <property type="entry name" value="PROTEIN RHSA-RELATED"/>
    <property type="match status" value="1"/>
</dbReference>
<dbReference type="Pfam" id="PF25023">
    <property type="entry name" value="TEN_YD-shell"/>
    <property type="match status" value="2"/>
</dbReference>
<evidence type="ECO:0000313" key="4">
    <source>
        <dbReference type="EMBL" id="RFF31214.1"/>
    </source>
</evidence>
<dbReference type="RefSeq" id="WP_116650062.1">
    <property type="nucleotide sequence ID" value="NZ_QUZK01000022.1"/>
</dbReference>
<gene>
    <name evidence="4" type="ORF">DZC52_05195</name>
</gene>
<dbReference type="InterPro" id="IPR031325">
    <property type="entry name" value="RHS_repeat"/>
</dbReference>
<evidence type="ECO:0000259" key="3">
    <source>
        <dbReference type="Pfam" id="PF25023"/>
    </source>
</evidence>
<feature type="domain" description="Teneurin-like YD-shell" evidence="3">
    <location>
        <begin position="347"/>
        <end position="637"/>
    </location>
</feature>
<evidence type="ECO:0000256" key="1">
    <source>
        <dbReference type="ARBA" id="ARBA00022737"/>
    </source>
</evidence>
<dbReference type="Proteomes" id="UP000260351">
    <property type="component" value="Unassembled WGS sequence"/>
</dbReference>
<evidence type="ECO:0000256" key="2">
    <source>
        <dbReference type="SAM" id="MobiDB-lite"/>
    </source>
</evidence>
<dbReference type="InterPro" id="IPR022385">
    <property type="entry name" value="Rhs_assc_core"/>
</dbReference>
<dbReference type="NCBIfam" id="TIGR01643">
    <property type="entry name" value="YD_repeat_2x"/>
    <property type="match status" value="6"/>
</dbReference>
<dbReference type="Pfam" id="PF05593">
    <property type="entry name" value="RHS_repeat"/>
    <property type="match status" value="2"/>
</dbReference>
<protein>
    <submittedName>
        <fullName evidence="4">RHS repeat protein</fullName>
    </submittedName>
</protein>
<dbReference type="OrthoDB" id="9816400at2"/>
<sequence>MIDALGGEQTYTYDAAGNRTRETDPSGKQTHYAYDADRRLEKITDGAGNETTFHYPDEPGSGQGARHQPVKIEYPTFERLLTYDRRGRVVAQTDRWLEGAQWREQTTRTTYDDRGNQIATEDPAQRTTEFAYDPLGRMITTTDALDHTTTYHYDNRDNLIGLTDANDNTHVFTFDRADRMNTEARPMGETTVYEYDDAGQLFARTDPVGNRAEYDYDDAGRRTEVRHYAAGNLNTPERTVTFSYDERGRLTGYDDGTLSGSYTYDDLGRKTEETVNYPGFSKTHEQSWHANGRQASLTAPDGTEYGFSWDDANRMESVTVPGEGVIAYTDYDWQQPSRVEYPGGTVRTTSYDGLQRHRTIEVVNASDQVLMDYDYTWEDTGNITKKDTEHGTYAYGYDNADRLTEASYPTFSAEEWTYDPLGNRLTDLRTGDEQWQYNDNNELLDSVDKSHEYDENGSLVAEYGPGGRLGRTFEYNAENRMSAVRDENNDLIAEYLYDPFGRRVCKIIYESDGDNPEATWYAYNDQGLMAELDELGNSSDFYLFPPNGLWSTDPILRKSGSSFYYYQVDHLGTPQQLVDGAGSVSHSREMRAFGETQQAGVEDRLRFPGQLYDQVNGFAYNYMRYYSPDVGRYSRRDPIGVRGDLTTFAYVRASPVSYFDEYGLKRSECCGSNEEKVVDTFCAGTVCNTYCDEVIICAYDVAYGAGWCTAGCLGLGFFFWNPFVALGCEALICVPKTAIDFVSCNKEYDRCLRECTEDKCTYCL</sequence>
<keyword evidence="1" id="KW-0677">Repeat</keyword>
<keyword evidence="5" id="KW-1185">Reference proteome</keyword>
<feature type="domain" description="Teneurin-like YD-shell" evidence="3">
    <location>
        <begin position="216"/>
        <end position="325"/>
    </location>
</feature>
<dbReference type="AlphaFoldDB" id="A0A3E1KA60"/>
<dbReference type="EMBL" id="QUZK01000022">
    <property type="protein sequence ID" value="RFF31214.1"/>
    <property type="molecule type" value="Genomic_DNA"/>
</dbReference>
<dbReference type="Gene3D" id="2.180.10.10">
    <property type="entry name" value="RHS repeat-associated core"/>
    <property type="match status" value="2"/>
</dbReference>
<accession>A0A3E1KA60</accession>
<organism evidence="4 5">
    <name type="scientific">Wenzhouxiangella sediminis</name>
    <dbReference type="NCBI Taxonomy" id="1792836"/>
    <lineage>
        <taxon>Bacteria</taxon>
        <taxon>Pseudomonadati</taxon>
        <taxon>Pseudomonadota</taxon>
        <taxon>Gammaproteobacteria</taxon>
        <taxon>Chromatiales</taxon>
        <taxon>Wenzhouxiangellaceae</taxon>
        <taxon>Wenzhouxiangella</taxon>
    </lineage>
</organism>
<name>A0A3E1KA60_9GAMM</name>
<evidence type="ECO:0000313" key="5">
    <source>
        <dbReference type="Proteomes" id="UP000260351"/>
    </source>
</evidence>
<dbReference type="NCBIfam" id="TIGR03696">
    <property type="entry name" value="Rhs_assc_core"/>
    <property type="match status" value="1"/>
</dbReference>